<dbReference type="HOGENOM" id="CLU_2673682_0_0_1"/>
<evidence type="ECO:0000313" key="2">
    <source>
        <dbReference type="Proteomes" id="UP000008792"/>
    </source>
</evidence>
<dbReference type="eggNOG" id="ENOG502T8PW">
    <property type="taxonomic scope" value="Eukaryota"/>
</dbReference>
<dbReference type="EMBL" id="CH940649">
    <property type="protein sequence ID" value="EDW63611.2"/>
    <property type="molecule type" value="Genomic_DNA"/>
</dbReference>
<dbReference type="AlphaFoldDB" id="B4LRL6"/>
<sequence length="119" mass="13637">MAMELCCINYSYGNKIDRDLQQPKQSMITPRSQSKQQVLIQTKMFFKYLMLCLVLVLQLAHCIPARKYEFIPARCNNYPGVEAQIGGPLSLCSFPPKYETPDNEDIRAVIKHIQGLNLN</sequence>
<dbReference type="Proteomes" id="UP000008792">
    <property type="component" value="Unassembled WGS sequence"/>
</dbReference>
<reference evidence="1 2" key="1">
    <citation type="journal article" date="2007" name="Nature">
        <title>Evolution of genes and genomes on the Drosophila phylogeny.</title>
        <authorList>
            <consortium name="Drosophila 12 Genomes Consortium"/>
            <person name="Clark A.G."/>
            <person name="Eisen M.B."/>
            <person name="Smith D.R."/>
            <person name="Bergman C.M."/>
            <person name="Oliver B."/>
            <person name="Markow T.A."/>
            <person name="Kaufman T.C."/>
            <person name="Kellis M."/>
            <person name="Gelbart W."/>
            <person name="Iyer V.N."/>
            <person name="Pollard D.A."/>
            <person name="Sackton T.B."/>
            <person name="Larracuente A.M."/>
            <person name="Singh N.D."/>
            <person name="Abad J.P."/>
            <person name="Abt D.N."/>
            <person name="Adryan B."/>
            <person name="Aguade M."/>
            <person name="Akashi H."/>
            <person name="Anderson W.W."/>
            <person name="Aquadro C.F."/>
            <person name="Ardell D.H."/>
            <person name="Arguello R."/>
            <person name="Artieri C.G."/>
            <person name="Barbash D.A."/>
            <person name="Barker D."/>
            <person name="Barsanti P."/>
            <person name="Batterham P."/>
            <person name="Batzoglou S."/>
            <person name="Begun D."/>
            <person name="Bhutkar A."/>
            <person name="Blanco E."/>
            <person name="Bosak S.A."/>
            <person name="Bradley R.K."/>
            <person name="Brand A.D."/>
            <person name="Brent M.R."/>
            <person name="Brooks A.N."/>
            <person name="Brown R.H."/>
            <person name="Butlin R.K."/>
            <person name="Caggese C."/>
            <person name="Calvi B.R."/>
            <person name="Bernardo de Carvalho A."/>
            <person name="Caspi A."/>
            <person name="Castrezana S."/>
            <person name="Celniker S.E."/>
            <person name="Chang J.L."/>
            <person name="Chapple C."/>
            <person name="Chatterji S."/>
            <person name="Chinwalla A."/>
            <person name="Civetta A."/>
            <person name="Clifton S.W."/>
            <person name="Comeron J.M."/>
            <person name="Costello J.C."/>
            <person name="Coyne J.A."/>
            <person name="Daub J."/>
            <person name="David R.G."/>
            <person name="Delcher A.L."/>
            <person name="Delehaunty K."/>
            <person name="Do C.B."/>
            <person name="Ebling H."/>
            <person name="Edwards K."/>
            <person name="Eickbush T."/>
            <person name="Evans J.D."/>
            <person name="Filipski A."/>
            <person name="Findeiss S."/>
            <person name="Freyhult E."/>
            <person name="Fulton L."/>
            <person name="Fulton R."/>
            <person name="Garcia A.C."/>
            <person name="Gardiner A."/>
            <person name="Garfield D.A."/>
            <person name="Garvin B.E."/>
            <person name="Gibson G."/>
            <person name="Gilbert D."/>
            <person name="Gnerre S."/>
            <person name="Godfrey J."/>
            <person name="Good R."/>
            <person name="Gotea V."/>
            <person name="Gravely B."/>
            <person name="Greenberg A.J."/>
            <person name="Griffiths-Jones S."/>
            <person name="Gross S."/>
            <person name="Guigo R."/>
            <person name="Gustafson E.A."/>
            <person name="Haerty W."/>
            <person name="Hahn M.W."/>
            <person name="Halligan D.L."/>
            <person name="Halpern A.L."/>
            <person name="Halter G.M."/>
            <person name="Han M.V."/>
            <person name="Heger A."/>
            <person name="Hillier L."/>
            <person name="Hinrichs A.S."/>
            <person name="Holmes I."/>
            <person name="Hoskins R.A."/>
            <person name="Hubisz M.J."/>
            <person name="Hultmark D."/>
            <person name="Huntley M.A."/>
            <person name="Jaffe D.B."/>
            <person name="Jagadeeshan S."/>
            <person name="Jeck W.R."/>
            <person name="Johnson J."/>
            <person name="Jones C.D."/>
            <person name="Jordan W.C."/>
            <person name="Karpen G.H."/>
            <person name="Kataoka E."/>
            <person name="Keightley P.D."/>
            <person name="Kheradpour P."/>
            <person name="Kirkness E.F."/>
            <person name="Koerich L.B."/>
            <person name="Kristiansen K."/>
            <person name="Kudrna D."/>
            <person name="Kulathinal R.J."/>
            <person name="Kumar S."/>
            <person name="Kwok R."/>
            <person name="Lander E."/>
            <person name="Langley C.H."/>
            <person name="Lapoint R."/>
            <person name="Lazzaro B.P."/>
            <person name="Lee S.J."/>
            <person name="Levesque L."/>
            <person name="Li R."/>
            <person name="Lin C.F."/>
            <person name="Lin M.F."/>
            <person name="Lindblad-Toh K."/>
            <person name="Llopart A."/>
            <person name="Long M."/>
            <person name="Low L."/>
            <person name="Lozovsky E."/>
            <person name="Lu J."/>
            <person name="Luo M."/>
            <person name="Machado C.A."/>
            <person name="Makalowski W."/>
            <person name="Marzo M."/>
            <person name="Matsuda M."/>
            <person name="Matzkin L."/>
            <person name="McAllister B."/>
            <person name="McBride C.S."/>
            <person name="McKernan B."/>
            <person name="McKernan K."/>
            <person name="Mendez-Lago M."/>
            <person name="Minx P."/>
            <person name="Mollenhauer M.U."/>
            <person name="Montooth K."/>
            <person name="Mount S.M."/>
            <person name="Mu X."/>
            <person name="Myers E."/>
            <person name="Negre B."/>
            <person name="Newfeld S."/>
            <person name="Nielsen R."/>
            <person name="Noor M.A."/>
            <person name="O'Grady P."/>
            <person name="Pachter L."/>
            <person name="Papaceit M."/>
            <person name="Parisi M.J."/>
            <person name="Parisi M."/>
            <person name="Parts L."/>
            <person name="Pedersen J.S."/>
            <person name="Pesole G."/>
            <person name="Phillippy A.M."/>
            <person name="Ponting C.P."/>
            <person name="Pop M."/>
            <person name="Porcelli D."/>
            <person name="Powell J.R."/>
            <person name="Prohaska S."/>
            <person name="Pruitt K."/>
            <person name="Puig M."/>
            <person name="Quesneville H."/>
            <person name="Ram K.R."/>
            <person name="Rand D."/>
            <person name="Rasmussen M.D."/>
            <person name="Reed L.K."/>
            <person name="Reenan R."/>
            <person name="Reily A."/>
            <person name="Remington K.A."/>
            <person name="Rieger T.T."/>
            <person name="Ritchie M.G."/>
            <person name="Robin C."/>
            <person name="Rogers Y.H."/>
            <person name="Rohde C."/>
            <person name="Rozas J."/>
            <person name="Rubenfield M.J."/>
            <person name="Ruiz A."/>
            <person name="Russo S."/>
            <person name="Salzberg S.L."/>
            <person name="Sanchez-Gracia A."/>
            <person name="Saranga D.J."/>
            <person name="Sato H."/>
            <person name="Schaeffer S.W."/>
            <person name="Schatz M.C."/>
            <person name="Schlenke T."/>
            <person name="Schwartz R."/>
            <person name="Segarra C."/>
            <person name="Singh R.S."/>
            <person name="Sirot L."/>
            <person name="Sirota M."/>
            <person name="Sisneros N.B."/>
            <person name="Smith C.D."/>
            <person name="Smith T.F."/>
            <person name="Spieth J."/>
            <person name="Stage D.E."/>
            <person name="Stark A."/>
            <person name="Stephan W."/>
            <person name="Strausberg R.L."/>
            <person name="Strempel S."/>
            <person name="Sturgill D."/>
            <person name="Sutton G."/>
            <person name="Sutton G.G."/>
            <person name="Tao W."/>
            <person name="Teichmann S."/>
            <person name="Tobari Y.N."/>
            <person name="Tomimura Y."/>
            <person name="Tsolas J.M."/>
            <person name="Valente V.L."/>
            <person name="Venter E."/>
            <person name="Venter J.C."/>
            <person name="Vicario S."/>
            <person name="Vieira F.G."/>
            <person name="Vilella A.J."/>
            <person name="Villasante A."/>
            <person name="Walenz B."/>
            <person name="Wang J."/>
            <person name="Wasserman M."/>
            <person name="Watts T."/>
            <person name="Wilson D."/>
            <person name="Wilson R.K."/>
            <person name="Wing R.A."/>
            <person name="Wolfner M.F."/>
            <person name="Wong A."/>
            <person name="Wong G.K."/>
            <person name="Wu C.I."/>
            <person name="Wu G."/>
            <person name="Yamamoto D."/>
            <person name="Yang H.P."/>
            <person name="Yang S.P."/>
            <person name="Yorke J.A."/>
            <person name="Yoshida K."/>
            <person name="Zdobnov E."/>
            <person name="Zhang P."/>
            <person name="Zhang Y."/>
            <person name="Zimin A.V."/>
            <person name="Baldwin J."/>
            <person name="Abdouelleil A."/>
            <person name="Abdulkadir J."/>
            <person name="Abebe A."/>
            <person name="Abera B."/>
            <person name="Abreu J."/>
            <person name="Acer S.C."/>
            <person name="Aftuck L."/>
            <person name="Alexander A."/>
            <person name="An P."/>
            <person name="Anderson E."/>
            <person name="Anderson S."/>
            <person name="Arachi H."/>
            <person name="Azer M."/>
            <person name="Bachantsang P."/>
            <person name="Barry A."/>
            <person name="Bayul T."/>
            <person name="Berlin A."/>
            <person name="Bessette D."/>
            <person name="Bloom T."/>
            <person name="Blye J."/>
            <person name="Boguslavskiy L."/>
            <person name="Bonnet C."/>
            <person name="Boukhgalter B."/>
            <person name="Bourzgui I."/>
            <person name="Brown A."/>
            <person name="Cahill P."/>
            <person name="Channer S."/>
            <person name="Cheshatsang Y."/>
            <person name="Chuda L."/>
            <person name="Citroen M."/>
            <person name="Collymore A."/>
            <person name="Cooke P."/>
            <person name="Costello M."/>
            <person name="D'Aco K."/>
            <person name="Daza R."/>
            <person name="De Haan G."/>
            <person name="DeGray S."/>
            <person name="DeMaso C."/>
            <person name="Dhargay N."/>
            <person name="Dooley K."/>
            <person name="Dooley E."/>
            <person name="Doricent M."/>
            <person name="Dorje P."/>
            <person name="Dorjee K."/>
            <person name="Dupes A."/>
            <person name="Elong R."/>
            <person name="Falk J."/>
            <person name="Farina A."/>
            <person name="Faro S."/>
            <person name="Ferguson D."/>
            <person name="Fisher S."/>
            <person name="Foley C.D."/>
            <person name="Franke A."/>
            <person name="Friedrich D."/>
            <person name="Gadbois L."/>
            <person name="Gearin G."/>
            <person name="Gearin C.R."/>
            <person name="Giannoukos G."/>
            <person name="Goode T."/>
            <person name="Graham J."/>
            <person name="Grandbois E."/>
            <person name="Grewal S."/>
            <person name="Gyaltsen K."/>
            <person name="Hafez N."/>
            <person name="Hagos B."/>
            <person name="Hall J."/>
            <person name="Henson C."/>
            <person name="Hollinger A."/>
            <person name="Honan T."/>
            <person name="Huard M.D."/>
            <person name="Hughes L."/>
            <person name="Hurhula B."/>
            <person name="Husby M.E."/>
            <person name="Kamat A."/>
            <person name="Kanga B."/>
            <person name="Kashin S."/>
            <person name="Khazanovich D."/>
            <person name="Kisner P."/>
            <person name="Lance K."/>
            <person name="Lara M."/>
            <person name="Lee W."/>
            <person name="Lennon N."/>
            <person name="Letendre F."/>
            <person name="LeVine R."/>
            <person name="Lipovsky A."/>
            <person name="Liu X."/>
            <person name="Liu J."/>
            <person name="Liu S."/>
            <person name="Lokyitsang T."/>
            <person name="Lokyitsang Y."/>
            <person name="Lubonja R."/>
            <person name="Lui A."/>
            <person name="MacDonald P."/>
            <person name="Magnisalis V."/>
            <person name="Maru K."/>
            <person name="Matthews C."/>
            <person name="McCusker W."/>
            <person name="McDonough S."/>
            <person name="Mehta T."/>
            <person name="Meldrim J."/>
            <person name="Meneus L."/>
            <person name="Mihai O."/>
            <person name="Mihalev A."/>
            <person name="Mihova T."/>
            <person name="Mittelman R."/>
            <person name="Mlenga V."/>
            <person name="Montmayeur A."/>
            <person name="Mulrain L."/>
            <person name="Navidi A."/>
            <person name="Naylor J."/>
            <person name="Negash T."/>
            <person name="Nguyen T."/>
            <person name="Nguyen N."/>
            <person name="Nicol R."/>
            <person name="Norbu C."/>
            <person name="Norbu N."/>
            <person name="Novod N."/>
            <person name="O'Neill B."/>
            <person name="Osman S."/>
            <person name="Markiewicz E."/>
            <person name="Oyono O.L."/>
            <person name="Patti C."/>
            <person name="Phunkhang P."/>
            <person name="Pierre F."/>
            <person name="Priest M."/>
            <person name="Raghuraman S."/>
            <person name="Rege F."/>
            <person name="Reyes R."/>
            <person name="Rise C."/>
            <person name="Rogov P."/>
            <person name="Ross K."/>
            <person name="Ryan E."/>
            <person name="Settipalli S."/>
            <person name="Shea T."/>
            <person name="Sherpa N."/>
            <person name="Shi L."/>
            <person name="Shih D."/>
            <person name="Sparrow T."/>
            <person name="Spaulding J."/>
            <person name="Stalker J."/>
            <person name="Stange-Thomann N."/>
            <person name="Stavropoulos S."/>
            <person name="Stone C."/>
            <person name="Strader C."/>
            <person name="Tesfaye S."/>
            <person name="Thomson T."/>
            <person name="Thoulutsang Y."/>
            <person name="Thoulutsang D."/>
            <person name="Topham K."/>
            <person name="Topping I."/>
            <person name="Tsamla T."/>
            <person name="Vassiliev H."/>
            <person name="Vo A."/>
            <person name="Wangchuk T."/>
            <person name="Wangdi T."/>
            <person name="Weiand M."/>
            <person name="Wilkinson J."/>
            <person name="Wilson A."/>
            <person name="Yadav S."/>
            <person name="Young G."/>
            <person name="Yu Q."/>
            <person name="Zembek L."/>
            <person name="Zhong D."/>
            <person name="Zimmer A."/>
            <person name="Zwirko Z."/>
            <person name="Jaffe D.B."/>
            <person name="Alvarez P."/>
            <person name="Brockman W."/>
            <person name="Butler J."/>
            <person name="Chin C."/>
            <person name="Gnerre S."/>
            <person name="Grabherr M."/>
            <person name="Kleber M."/>
            <person name="Mauceli E."/>
            <person name="MacCallum I."/>
        </authorList>
    </citation>
    <scope>NUCLEOTIDE SEQUENCE [LARGE SCALE GENOMIC DNA]</scope>
    <source>
        <strain evidence="2">Tucson 15010-1051.87</strain>
    </source>
</reference>
<dbReference type="FunCoup" id="B4LRL6">
    <property type="interactions" value="1"/>
</dbReference>
<organism evidence="1 2">
    <name type="scientific">Drosophila virilis</name>
    <name type="common">Fruit fly</name>
    <dbReference type="NCBI Taxonomy" id="7244"/>
    <lineage>
        <taxon>Eukaryota</taxon>
        <taxon>Metazoa</taxon>
        <taxon>Ecdysozoa</taxon>
        <taxon>Arthropoda</taxon>
        <taxon>Hexapoda</taxon>
        <taxon>Insecta</taxon>
        <taxon>Pterygota</taxon>
        <taxon>Neoptera</taxon>
        <taxon>Endopterygota</taxon>
        <taxon>Diptera</taxon>
        <taxon>Brachycera</taxon>
        <taxon>Muscomorpha</taxon>
        <taxon>Ephydroidea</taxon>
        <taxon>Drosophilidae</taxon>
        <taxon>Drosophila</taxon>
    </lineage>
</organism>
<dbReference type="InParanoid" id="B4LRL6"/>
<evidence type="ECO:0000313" key="1">
    <source>
        <dbReference type="EMBL" id="EDW63611.2"/>
    </source>
</evidence>
<dbReference type="OrthoDB" id="7813579at2759"/>
<protein>
    <submittedName>
        <fullName evidence="1">Uncharacterized protein, isoform A</fullName>
    </submittedName>
</protein>
<keyword evidence="2" id="KW-1185">Reference proteome</keyword>
<gene>
    <name evidence="1" type="primary">Dvir\GJ15761</name>
    <name evidence="1" type="ORF">Dvir_GJ15761</name>
</gene>
<proteinExistence type="predicted"/>
<name>B4LRL6_DROVI</name>
<accession>B4LRL6</accession>